<dbReference type="SUPFAM" id="SSF50978">
    <property type="entry name" value="WD40 repeat-like"/>
    <property type="match status" value="1"/>
</dbReference>
<dbReference type="EMBL" id="KN839911">
    <property type="protein sequence ID" value="KIJ58774.1"/>
    <property type="molecule type" value="Genomic_DNA"/>
</dbReference>
<reference evidence="8 9" key="1">
    <citation type="submission" date="2014-04" db="EMBL/GenBank/DDBJ databases">
        <title>Evolutionary Origins and Diversification of the Mycorrhizal Mutualists.</title>
        <authorList>
            <consortium name="DOE Joint Genome Institute"/>
            <consortium name="Mycorrhizal Genomics Consortium"/>
            <person name="Kohler A."/>
            <person name="Kuo A."/>
            <person name="Nagy L.G."/>
            <person name="Floudas D."/>
            <person name="Copeland A."/>
            <person name="Barry K.W."/>
            <person name="Cichocki N."/>
            <person name="Veneault-Fourrey C."/>
            <person name="LaButti K."/>
            <person name="Lindquist E.A."/>
            <person name="Lipzen A."/>
            <person name="Lundell T."/>
            <person name="Morin E."/>
            <person name="Murat C."/>
            <person name="Riley R."/>
            <person name="Ohm R."/>
            <person name="Sun H."/>
            <person name="Tunlid A."/>
            <person name="Henrissat B."/>
            <person name="Grigoriev I.V."/>
            <person name="Hibbett D.S."/>
            <person name="Martin F."/>
        </authorList>
    </citation>
    <scope>NUCLEOTIDE SEQUENCE [LARGE SCALE GENOMIC DNA]</scope>
    <source>
        <strain evidence="8 9">MD-312</strain>
    </source>
</reference>
<comment type="subcellular location">
    <subcellularLocation>
        <location evidence="1">Nucleus</location>
        <location evidence="1">Nucleolus</location>
    </subcellularLocation>
</comment>
<accession>A0A0C9V0L1</accession>
<keyword evidence="4" id="KW-0677">Repeat</keyword>
<protein>
    <submittedName>
        <fullName evidence="8">Unplaced genomic scaffold scaffold_77, whole genome shotgun sequence</fullName>
    </submittedName>
</protein>
<feature type="region of interest" description="Disordered" evidence="7">
    <location>
        <begin position="98"/>
        <end position="237"/>
    </location>
</feature>
<dbReference type="AlphaFoldDB" id="A0A0C9V0L1"/>
<dbReference type="GO" id="GO:0006364">
    <property type="term" value="P:rRNA processing"/>
    <property type="evidence" value="ECO:0007669"/>
    <property type="project" value="UniProtKB-KW"/>
</dbReference>
<evidence type="ECO:0000313" key="9">
    <source>
        <dbReference type="Proteomes" id="UP000053820"/>
    </source>
</evidence>
<evidence type="ECO:0000256" key="3">
    <source>
        <dbReference type="ARBA" id="ARBA00022574"/>
    </source>
</evidence>
<feature type="compositionally biased region" description="Basic residues" evidence="7">
    <location>
        <begin position="212"/>
        <end position="224"/>
    </location>
</feature>
<gene>
    <name evidence="8" type="ORF">HYDPIDRAFT_163106</name>
</gene>
<keyword evidence="5" id="KW-0539">Nucleus</keyword>
<dbReference type="InterPro" id="IPR045161">
    <property type="entry name" value="Utp18"/>
</dbReference>
<feature type="compositionally biased region" description="Basic and acidic residues" evidence="7">
    <location>
        <begin position="178"/>
        <end position="200"/>
    </location>
</feature>
<dbReference type="InterPro" id="IPR001680">
    <property type="entry name" value="WD40_rpt"/>
</dbReference>
<evidence type="ECO:0000256" key="1">
    <source>
        <dbReference type="ARBA" id="ARBA00004604"/>
    </source>
</evidence>
<dbReference type="HOGENOM" id="CLU_011055_2_0_1"/>
<keyword evidence="3" id="KW-0853">WD repeat</keyword>
<dbReference type="PANTHER" id="PTHR18359">
    <property type="entry name" value="WD-REPEAT PROTEIN-RELATED"/>
    <property type="match status" value="1"/>
</dbReference>
<keyword evidence="2" id="KW-0698">rRNA processing</keyword>
<dbReference type="InterPro" id="IPR036322">
    <property type="entry name" value="WD40_repeat_dom_sf"/>
</dbReference>
<feature type="region of interest" description="Disordered" evidence="7">
    <location>
        <begin position="1"/>
        <end position="30"/>
    </location>
</feature>
<proteinExistence type="inferred from homology"/>
<name>A0A0C9V0L1_9AGAM</name>
<dbReference type="SMART" id="SM00320">
    <property type="entry name" value="WD40"/>
    <property type="match status" value="5"/>
</dbReference>
<dbReference type="InterPro" id="IPR015943">
    <property type="entry name" value="WD40/YVTN_repeat-like_dom_sf"/>
</dbReference>
<dbReference type="OrthoDB" id="1935146at2759"/>
<feature type="compositionally biased region" description="Acidic residues" evidence="7">
    <location>
        <begin position="116"/>
        <end position="136"/>
    </location>
</feature>
<dbReference type="Proteomes" id="UP000053820">
    <property type="component" value="Unassembled WGS sequence"/>
</dbReference>
<comment type="similarity">
    <text evidence="6">Belongs to the WD repeat UTP18 family.</text>
</comment>
<keyword evidence="9" id="KW-1185">Reference proteome</keyword>
<evidence type="ECO:0000256" key="7">
    <source>
        <dbReference type="SAM" id="MobiDB-lite"/>
    </source>
</evidence>
<feature type="compositionally biased region" description="Basic residues" evidence="7">
    <location>
        <begin position="1"/>
        <end position="10"/>
    </location>
</feature>
<dbReference type="PANTHER" id="PTHR18359:SF0">
    <property type="entry name" value="U3 SMALL NUCLEOLAR RNA-ASSOCIATED PROTEIN 18 HOMOLOG"/>
    <property type="match status" value="1"/>
</dbReference>
<evidence type="ECO:0000256" key="5">
    <source>
        <dbReference type="ARBA" id="ARBA00023242"/>
    </source>
</evidence>
<evidence type="ECO:0000256" key="6">
    <source>
        <dbReference type="ARBA" id="ARBA00025767"/>
    </source>
</evidence>
<organism evidence="8 9">
    <name type="scientific">Hydnomerulius pinastri MD-312</name>
    <dbReference type="NCBI Taxonomy" id="994086"/>
    <lineage>
        <taxon>Eukaryota</taxon>
        <taxon>Fungi</taxon>
        <taxon>Dikarya</taxon>
        <taxon>Basidiomycota</taxon>
        <taxon>Agaricomycotina</taxon>
        <taxon>Agaricomycetes</taxon>
        <taxon>Agaricomycetidae</taxon>
        <taxon>Boletales</taxon>
        <taxon>Boletales incertae sedis</taxon>
        <taxon>Leucogyrophana</taxon>
    </lineage>
</organism>
<dbReference type="GO" id="GO:0034388">
    <property type="term" value="C:Pwp2p-containing subcomplex of 90S preribosome"/>
    <property type="evidence" value="ECO:0007669"/>
    <property type="project" value="TreeGrafter"/>
</dbReference>
<evidence type="ECO:0000313" key="8">
    <source>
        <dbReference type="EMBL" id="KIJ58774.1"/>
    </source>
</evidence>
<dbReference type="Gene3D" id="2.130.10.10">
    <property type="entry name" value="YVTN repeat-like/Quinoprotein amine dehydrogenase"/>
    <property type="match status" value="1"/>
</dbReference>
<evidence type="ECO:0000256" key="4">
    <source>
        <dbReference type="ARBA" id="ARBA00022737"/>
    </source>
</evidence>
<evidence type="ECO:0000256" key="2">
    <source>
        <dbReference type="ARBA" id="ARBA00022552"/>
    </source>
</evidence>
<dbReference type="GO" id="GO:0032040">
    <property type="term" value="C:small-subunit processome"/>
    <property type="evidence" value="ECO:0007669"/>
    <property type="project" value="TreeGrafter"/>
</dbReference>
<sequence length="609" mass="66000">MVKQPRKRQKTSKEEKVQPLGTNNFDDTLKDDEERRLESMLFGVPYVPSGKRNGGAGGAGNELVVISDNDEDEDATGGNLKELENMLDSDLFFIDESAGPSSKKVPNLDESLIAFNEDEDDADIADTEEHDDDEAVAAEPSPADPLRSSTTRKAPAWVDPDDATMQVSLSSNNRLRKLRDAPSEDTVGGREYERRLRRQYEQINPTPDWASKARKKLHTKRRRSSVSGSGTEGEDEDVEDIVPDLLASTGGISGGKKVKVLSPGIISIERLRDANQGAPSEGEIKSLQFHPSPQIPVLLTASADRRLRLFHIDGLTNPHAQTLHVPSLPLTNATFHPTGSQILLTGPRPFFYTYDLQTGASHRSPRGLWGTTFSSSSSSAGGGDAGSMEICAFNPEGDVLAVAGRRGCIHLVDWRSGAAQVVGSLKANAGIKSLWWSRAAAGAGAGGELMSLTEDSQVYVWNVGARKCVKRWQDEGGFGSRIMGGDQQGRYLSIGSNTGLVNVYGAESTVSPETSKPKSLKTISNLTTNISCLRYNSDSQLLAIASNVKKDQMRLIHLPSLTAFGNWPTTNTPLGHVTSMDFSTGSEYLAIGNNRGRVLLYNLREFGQQ</sequence>